<dbReference type="InterPro" id="IPR041706">
    <property type="entry name" value="YchF_N"/>
</dbReference>
<feature type="domain" description="OBG-type G" evidence="7">
    <location>
        <begin position="23"/>
        <end position="256"/>
    </location>
</feature>
<dbReference type="Xenbase" id="XB-GENE-1015258">
    <property type="gene designation" value="ola1"/>
</dbReference>
<evidence type="ECO:0000256" key="2">
    <source>
        <dbReference type="ARBA" id="ARBA00022723"/>
    </source>
</evidence>
<dbReference type="Ensembl" id="ENSXETT00000078609">
    <property type="protein sequence ID" value="ENSXETP00000098926"/>
    <property type="gene ID" value="ENSXETG00000008500"/>
</dbReference>
<dbReference type="SUPFAM" id="SSF52540">
    <property type="entry name" value="P-loop containing nucleoside triphosphate hydrolases"/>
    <property type="match status" value="1"/>
</dbReference>
<name>A0A6I8SL26_XENTR</name>
<dbReference type="Gene3D" id="3.10.20.30">
    <property type="match status" value="1"/>
</dbReference>
<dbReference type="PANTHER" id="PTHR23305">
    <property type="entry name" value="OBG GTPASE FAMILY"/>
    <property type="match status" value="1"/>
</dbReference>
<evidence type="ECO:0000313" key="9">
    <source>
        <dbReference type="Ensembl" id="ENSXETP00000098926"/>
    </source>
</evidence>
<feature type="domain" description="TGS" evidence="8">
    <location>
        <begin position="277"/>
        <end position="345"/>
    </location>
</feature>
<dbReference type="Bgee" id="ENSXETG00000008500">
    <property type="expression patterns" value="Expressed in heart and 17 other cell types or tissues"/>
</dbReference>
<dbReference type="GO" id="GO:0005525">
    <property type="term" value="F:GTP binding"/>
    <property type="evidence" value="ECO:0007669"/>
    <property type="project" value="InterPro"/>
</dbReference>
<dbReference type="AlphaFoldDB" id="A0A6I8SL26"/>
<dbReference type="PROSITE" id="PS51710">
    <property type="entry name" value="G_OBG"/>
    <property type="match status" value="1"/>
</dbReference>
<dbReference type="GO" id="GO:0005524">
    <property type="term" value="F:ATP binding"/>
    <property type="evidence" value="ECO:0007669"/>
    <property type="project" value="UniProtKB-KW"/>
</dbReference>
<evidence type="ECO:0000256" key="6">
    <source>
        <dbReference type="SAM" id="MobiDB-lite"/>
    </source>
</evidence>
<dbReference type="PRINTS" id="PR00326">
    <property type="entry name" value="GTP1OBG"/>
</dbReference>
<keyword evidence="5" id="KW-0460">Magnesium</keyword>
<evidence type="ECO:0000259" key="8">
    <source>
        <dbReference type="PROSITE" id="PS51880"/>
    </source>
</evidence>
<keyword evidence="2" id="KW-0479">Metal-binding</keyword>
<dbReference type="InterPro" id="IPR027417">
    <property type="entry name" value="P-loop_NTPase"/>
</dbReference>
<evidence type="ECO:0000256" key="3">
    <source>
        <dbReference type="ARBA" id="ARBA00022741"/>
    </source>
</evidence>
<dbReference type="Gene3D" id="3.40.50.300">
    <property type="entry name" value="P-loop containing nucleotide triphosphate hydrolases"/>
    <property type="match status" value="1"/>
</dbReference>
<dbReference type="InterPro" id="IPR012675">
    <property type="entry name" value="Beta-grasp_dom_sf"/>
</dbReference>
<evidence type="ECO:0000259" key="7">
    <source>
        <dbReference type="PROSITE" id="PS51710"/>
    </source>
</evidence>
<evidence type="ECO:0000256" key="4">
    <source>
        <dbReference type="ARBA" id="ARBA00022840"/>
    </source>
</evidence>
<accession>A0A6I8SL26</accession>
<comment type="cofactor">
    <cofactor evidence="1">
        <name>Mg(2+)</name>
        <dbReference type="ChEBI" id="CHEBI:18420"/>
    </cofactor>
</comment>
<feature type="region of interest" description="Disordered" evidence="6">
    <location>
        <begin position="392"/>
        <end position="412"/>
    </location>
</feature>
<dbReference type="PANTHER" id="PTHR23305:SF11">
    <property type="entry name" value="OBG-LIKE ATPASE 1"/>
    <property type="match status" value="1"/>
</dbReference>
<dbReference type="Pfam" id="PF06071">
    <property type="entry name" value="YchF-GTPase_C"/>
    <property type="match status" value="1"/>
</dbReference>
<dbReference type="GeneTree" id="ENSGT00390000000673"/>
<keyword evidence="4" id="KW-0067">ATP-binding</keyword>
<dbReference type="PROSITE" id="PS51880">
    <property type="entry name" value="TGS"/>
    <property type="match status" value="1"/>
</dbReference>
<dbReference type="InterPro" id="IPR013029">
    <property type="entry name" value="YchF_C"/>
</dbReference>
<dbReference type="GO" id="GO:0046872">
    <property type="term" value="F:metal ion binding"/>
    <property type="evidence" value="ECO:0007669"/>
    <property type="project" value="UniProtKB-KW"/>
</dbReference>
<dbReference type="InterPro" id="IPR004095">
    <property type="entry name" value="TGS"/>
</dbReference>
<proteinExistence type="predicted"/>
<evidence type="ECO:0000256" key="5">
    <source>
        <dbReference type="ARBA" id="ARBA00022842"/>
    </source>
</evidence>
<dbReference type="Pfam" id="PF01926">
    <property type="entry name" value="MMR_HSR1"/>
    <property type="match status" value="1"/>
</dbReference>
<organism evidence="9">
    <name type="scientific">Xenopus tropicalis</name>
    <name type="common">Western clawed frog</name>
    <name type="synonym">Silurana tropicalis</name>
    <dbReference type="NCBI Taxonomy" id="8364"/>
    <lineage>
        <taxon>Eukaryota</taxon>
        <taxon>Metazoa</taxon>
        <taxon>Chordata</taxon>
        <taxon>Craniata</taxon>
        <taxon>Vertebrata</taxon>
        <taxon>Euteleostomi</taxon>
        <taxon>Amphibia</taxon>
        <taxon>Batrachia</taxon>
        <taxon>Anura</taxon>
        <taxon>Pipoidea</taxon>
        <taxon>Pipidae</taxon>
        <taxon>Xenopodinae</taxon>
        <taxon>Xenopus</taxon>
        <taxon>Silurana</taxon>
    </lineage>
</organism>
<dbReference type="InParanoid" id="A0A6I8SL26"/>
<reference evidence="9" key="2">
    <citation type="submission" date="2020-05" db="UniProtKB">
        <authorList>
            <consortium name="Ensembl"/>
        </authorList>
    </citation>
    <scope>IDENTIFICATION</scope>
</reference>
<protein>
    <submittedName>
        <fullName evidence="9">Obg-like ATPase 1</fullName>
    </submittedName>
</protein>
<dbReference type="FunFam" id="3.10.20.30:FF:000029">
    <property type="entry name" value="Obg-like ATPase 1"/>
    <property type="match status" value="1"/>
</dbReference>
<dbReference type="InterPro" id="IPR006073">
    <property type="entry name" value="GTP-bd"/>
</dbReference>
<sequence>MPPKKADDGPKQHPIIGRFGTSLKIGIVGLPNIGKSTFFNVLTKSQAAAENFPFCTINPNESRVPVPDERFEFLCQYHKPASKVPAFLNVVDIAGLVKGASTGQGLGNAFLSNISACDGIFHLMRAFDDDDIIHVEGSVNPVRDIEIIHEELRLKDEEMIIAALDKLEKVAVRGGDKKLKPEYIDVLNKYLFLTSKPMIYLVNLSEKDYIRKKNKWLIKIKEWVDKYDPCALVIPFSGVLELNLQDMSDEEKHKYLQEKVTQSVLSKIVKTGYAALQLEYFFTAGPDEVRAWTIKKGTKAPQAAGKIHTDFEKGFIMAEVMKFDDFKEEGSESSVKVSSSQHIFPNGREWLPCNDIYMCIYLHSESESRHLEYLQDKQIILYLPKRKRRSRSAEPTGLSVPHSGAPISEQCV</sequence>
<dbReference type="InterPro" id="IPR031167">
    <property type="entry name" value="G_OBG"/>
</dbReference>
<reference evidence="9" key="1">
    <citation type="journal article" date="2010" name="Science">
        <title>The genome of the Western clawed frog Xenopus tropicalis.</title>
        <authorList>
            <person name="Hellsten U."/>
            <person name="Harland R.M."/>
            <person name="Gilchrist M.J."/>
            <person name="Hendrix D."/>
            <person name="Jurka J."/>
            <person name="Kapitonov V."/>
            <person name="Ovcharenko I."/>
            <person name="Putnam N.H."/>
            <person name="Shu S."/>
            <person name="Taher L."/>
            <person name="Blitz I.L."/>
            <person name="Blumberg B."/>
            <person name="Dichmann D.S."/>
            <person name="Dubchak I."/>
            <person name="Amaya E."/>
            <person name="Detter J.C."/>
            <person name="Fletcher R."/>
            <person name="Gerhard D.S."/>
            <person name="Goodstein D."/>
            <person name="Graves T."/>
            <person name="Grigoriev I.V."/>
            <person name="Grimwood J."/>
            <person name="Kawashima T."/>
            <person name="Lindquist E."/>
            <person name="Lucas S.M."/>
            <person name="Mead P.E."/>
            <person name="Mitros T."/>
            <person name="Ogino H."/>
            <person name="Ohta Y."/>
            <person name="Poliakov A.V."/>
            <person name="Pollet N."/>
            <person name="Robert J."/>
            <person name="Salamov A."/>
            <person name="Sater A.K."/>
            <person name="Schmutz J."/>
            <person name="Terry A."/>
            <person name="Vize P.D."/>
            <person name="Warren W.C."/>
            <person name="Wells D."/>
            <person name="Wills A."/>
            <person name="Wilson R.K."/>
            <person name="Zimmerman L.B."/>
            <person name="Zorn A.M."/>
            <person name="Grainger R."/>
            <person name="Grammer T."/>
            <person name="Khokha M.K."/>
            <person name="Richardson P.M."/>
            <person name="Rokhsar D.S."/>
        </authorList>
    </citation>
    <scope>NUCLEOTIDE SEQUENCE [LARGE SCALE GENOMIC DNA]</scope>
    <source>
        <strain evidence="9">Nigerian</strain>
    </source>
</reference>
<keyword evidence="3" id="KW-0547">Nucleotide-binding</keyword>
<gene>
    <name evidence="9" type="primary">ola1</name>
</gene>
<evidence type="ECO:0000256" key="1">
    <source>
        <dbReference type="ARBA" id="ARBA00001946"/>
    </source>
</evidence>
<dbReference type="CDD" id="cd01900">
    <property type="entry name" value="YchF"/>
    <property type="match status" value="1"/>
</dbReference>